<dbReference type="AlphaFoldDB" id="A0AA42J0W9"/>
<evidence type="ECO:0000256" key="3">
    <source>
        <dbReference type="ARBA" id="ARBA00022729"/>
    </source>
</evidence>
<sequence>MKSDIKQLAHGGKIIKLNPTDTMEEILSKVVEVRPSQEQIAWQELEFIAFIHFGLNTFTDREWGEGTEPLELFNPEELDADQWIKTIKEAEMKAVILTCKHHSGFCLWPSQYTDYTVENTSWREGKGDIVRDVANACKKYGVKFAIYLSPWDRHEPSYGDSPAYNTYYKRQLTELLTNYGEVVDVWLDGACGEGPNGKKQEYDWRGFYETVRTQSPHTTISCMGPDTRWCGNEAGSCRANEWSPVPIPGMDGIEAEKSDTSALSFGNHNYTLANLEDLGGRDALKKHAINGDWVAWYPAQVDISIRPGWFYHKGEDHMVKSLKQLMDVYYQSVGGNAQLLLNVPPAPNGLLHPTDVTRLKQMGEVIRSTFRHNLIEEATVTTHSEEERSIIEIKFDQPATFNTLMLQEDIAQGQRVEAFHIEVEENNEWRTLGTGTIIGYKKLLRLSEESFITASNIRIIITQSRALPIIKQIGLFKAPILVAEPSITRSEEGIVSITSKLAAKIHYTVDGSTPTKESPQYVEPFALIYGGTVKAIAYYTEDNPDFYVEENIPASKTFGVNKKHWKVIASSGNEVEGFERESILSEDPTSYLKIASIPYSIDIDMGETLTLSGFSFMPVADGYDFNYNVAMYSLYTSLDGIHWEAQKQETSFDNIYHNPILQVVPFAAPSQARYIRFEVLSTIQGSVFAVMREISVMSV</sequence>
<evidence type="ECO:0000313" key="7">
    <source>
        <dbReference type="EMBL" id="MDA3731944.1"/>
    </source>
</evidence>
<dbReference type="InterPro" id="IPR000933">
    <property type="entry name" value="Glyco_hydro_29"/>
</dbReference>
<dbReference type="InterPro" id="IPR057739">
    <property type="entry name" value="Glyco_hydro_29_N"/>
</dbReference>
<dbReference type="GO" id="GO:0006004">
    <property type="term" value="P:fucose metabolic process"/>
    <property type="evidence" value="ECO:0007669"/>
    <property type="project" value="TreeGrafter"/>
</dbReference>
<dbReference type="GO" id="GO:0004560">
    <property type="term" value="F:alpha-L-fucosidase activity"/>
    <property type="evidence" value="ECO:0007669"/>
    <property type="project" value="InterPro"/>
</dbReference>
<keyword evidence="8" id="KW-1185">Reference proteome</keyword>
<dbReference type="InterPro" id="IPR017853">
    <property type="entry name" value="GH"/>
</dbReference>
<dbReference type="InterPro" id="IPR026876">
    <property type="entry name" value="Fn3_assoc_repeat"/>
</dbReference>
<comment type="similarity">
    <text evidence="1">Belongs to the glycosyl hydrolase 29 family.</text>
</comment>
<protein>
    <recommendedName>
        <fullName evidence="2">alpha-L-fucosidase</fullName>
        <ecNumber evidence="2">3.2.1.51</ecNumber>
    </recommendedName>
</protein>
<dbReference type="SMART" id="SM00812">
    <property type="entry name" value="Alpha_L_fucos"/>
    <property type="match status" value="1"/>
</dbReference>
<comment type="caution">
    <text evidence="7">The sequence shown here is derived from an EMBL/GenBank/DDBJ whole genome shotgun (WGS) entry which is preliminary data.</text>
</comment>
<evidence type="ECO:0000256" key="2">
    <source>
        <dbReference type="ARBA" id="ARBA00012662"/>
    </source>
</evidence>
<evidence type="ECO:0000256" key="1">
    <source>
        <dbReference type="ARBA" id="ARBA00007951"/>
    </source>
</evidence>
<organism evidence="7 8">
    <name type="scientific">Holtiella tumoricola</name>
    <dbReference type="NCBI Taxonomy" id="3018743"/>
    <lineage>
        <taxon>Bacteria</taxon>
        <taxon>Bacillati</taxon>
        <taxon>Bacillota</taxon>
        <taxon>Clostridia</taxon>
        <taxon>Lachnospirales</taxon>
        <taxon>Cellulosilyticaceae</taxon>
        <taxon>Holtiella</taxon>
    </lineage>
</organism>
<dbReference type="Gene3D" id="2.60.120.260">
    <property type="entry name" value="Galactose-binding domain-like"/>
    <property type="match status" value="2"/>
</dbReference>
<keyword evidence="5" id="KW-0326">Glycosidase</keyword>
<dbReference type="Pfam" id="PF13287">
    <property type="entry name" value="Fn3_assoc"/>
    <property type="match status" value="1"/>
</dbReference>
<dbReference type="InterPro" id="IPR000421">
    <property type="entry name" value="FA58C"/>
</dbReference>
<dbReference type="PANTHER" id="PTHR10030">
    <property type="entry name" value="ALPHA-L-FUCOSIDASE"/>
    <property type="match status" value="1"/>
</dbReference>
<evidence type="ECO:0000256" key="4">
    <source>
        <dbReference type="ARBA" id="ARBA00022801"/>
    </source>
</evidence>
<dbReference type="PANTHER" id="PTHR10030:SF37">
    <property type="entry name" value="ALPHA-L-FUCOSIDASE-RELATED"/>
    <property type="match status" value="1"/>
</dbReference>
<proteinExistence type="inferred from homology"/>
<dbReference type="Gene3D" id="3.20.20.80">
    <property type="entry name" value="Glycosidases"/>
    <property type="match status" value="1"/>
</dbReference>
<evidence type="ECO:0000259" key="6">
    <source>
        <dbReference type="PROSITE" id="PS50022"/>
    </source>
</evidence>
<dbReference type="SUPFAM" id="SSF49785">
    <property type="entry name" value="Galactose-binding domain-like"/>
    <property type="match status" value="1"/>
</dbReference>
<keyword evidence="3" id="KW-0732">Signal</keyword>
<dbReference type="Pfam" id="PF00754">
    <property type="entry name" value="F5_F8_type_C"/>
    <property type="match status" value="1"/>
</dbReference>
<feature type="domain" description="F5/8 type C" evidence="6">
    <location>
        <begin position="553"/>
        <end position="696"/>
    </location>
</feature>
<accession>A0AA42J0W9</accession>
<dbReference type="EC" id="3.2.1.51" evidence="2"/>
<gene>
    <name evidence="7" type="ORF">PBV87_10680</name>
</gene>
<evidence type="ECO:0000256" key="5">
    <source>
        <dbReference type="ARBA" id="ARBA00023295"/>
    </source>
</evidence>
<dbReference type="GO" id="GO:0005764">
    <property type="term" value="C:lysosome"/>
    <property type="evidence" value="ECO:0007669"/>
    <property type="project" value="TreeGrafter"/>
</dbReference>
<evidence type="ECO:0000313" key="8">
    <source>
        <dbReference type="Proteomes" id="UP001169242"/>
    </source>
</evidence>
<dbReference type="SUPFAM" id="SSF51445">
    <property type="entry name" value="(Trans)glycosidases"/>
    <property type="match status" value="1"/>
</dbReference>
<dbReference type="EMBL" id="JAQIFT010000043">
    <property type="protein sequence ID" value="MDA3731944.1"/>
    <property type="molecule type" value="Genomic_DNA"/>
</dbReference>
<keyword evidence="4" id="KW-0378">Hydrolase</keyword>
<dbReference type="RefSeq" id="WP_271012250.1">
    <property type="nucleotide sequence ID" value="NZ_JAQIFT010000043.1"/>
</dbReference>
<name>A0AA42J0W9_9FIRM</name>
<dbReference type="Proteomes" id="UP001169242">
    <property type="component" value="Unassembled WGS sequence"/>
</dbReference>
<dbReference type="InterPro" id="IPR008979">
    <property type="entry name" value="Galactose-bd-like_sf"/>
</dbReference>
<dbReference type="GO" id="GO:0016139">
    <property type="term" value="P:glycoside catabolic process"/>
    <property type="evidence" value="ECO:0007669"/>
    <property type="project" value="TreeGrafter"/>
</dbReference>
<reference evidence="7" key="1">
    <citation type="journal article" date="2023" name="Int. J. Syst. Evol. Microbiol.">
        <title>&lt;i&gt;Holtiella tumoricola&lt;/i&gt; gen. nov. sp. nov., isolated from a human clinical sample.</title>
        <authorList>
            <person name="Allen-Vercoe E."/>
            <person name="Daigneault M.C."/>
            <person name="Vancuren S.J."/>
            <person name="Cochrane K."/>
            <person name="O'Neal L.L."/>
            <person name="Sankaranarayanan K."/>
            <person name="Lawson P.A."/>
        </authorList>
    </citation>
    <scope>NUCLEOTIDE SEQUENCE</scope>
    <source>
        <strain evidence="7">CC70A</strain>
    </source>
</reference>
<dbReference type="PROSITE" id="PS50022">
    <property type="entry name" value="FA58C_3"/>
    <property type="match status" value="1"/>
</dbReference>
<dbReference type="Pfam" id="PF01120">
    <property type="entry name" value="Alpha_L_fucos"/>
    <property type="match status" value="2"/>
</dbReference>